<sequence length="126" mass="13676">MAFYIVTFGCIIISLVDLTLKQTNTDGKYEVAQQAEEVVSTMLAKGSVLGKDALQKAKSFDEKHQLTSNASATTVSIDQKMGLTQKLSTGTAVVYEKMKEVDERYQVSEATKFVVAKAEQKASDAG</sequence>
<protein>
    <submittedName>
        <fullName evidence="3">Uncharacterized protein</fullName>
    </submittedName>
</protein>
<dbReference type="Proteomes" id="UP000215914">
    <property type="component" value="Chromosome 11"/>
</dbReference>
<proteinExistence type="predicted"/>
<dbReference type="InParanoid" id="A0A251T9H6"/>
<dbReference type="PANTHER" id="PTHR32343:SF29">
    <property type="entry name" value="RNA-BINDING (RRM_RBD_RNP MOTIFS) FAMILY PROTEIN"/>
    <property type="match status" value="1"/>
</dbReference>
<evidence type="ECO:0000313" key="2">
    <source>
        <dbReference type="EMBL" id="KAF5781394.1"/>
    </source>
</evidence>
<evidence type="ECO:0000256" key="1">
    <source>
        <dbReference type="SAM" id="SignalP"/>
    </source>
</evidence>
<reference evidence="2" key="3">
    <citation type="submission" date="2020-06" db="EMBL/GenBank/DDBJ databases">
        <title>Helianthus annuus Genome sequencing and assembly Release 2.</title>
        <authorList>
            <person name="Gouzy J."/>
            <person name="Langlade N."/>
            <person name="Munos S."/>
        </authorList>
    </citation>
    <scope>NUCLEOTIDE SEQUENCE</scope>
    <source>
        <tissue evidence="2">Leaves</tissue>
    </source>
</reference>
<keyword evidence="1" id="KW-0732">Signal</keyword>
<reference evidence="2 4" key="1">
    <citation type="journal article" date="2017" name="Nature">
        <title>The sunflower genome provides insights into oil metabolism, flowering and Asterid evolution.</title>
        <authorList>
            <person name="Badouin H."/>
            <person name="Gouzy J."/>
            <person name="Grassa C.J."/>
            <person name="Murat F."/>
            <person name="Staton S.E."/>
            <person name="Cottret L."/>
            <person name="Lelandais-Briere C."/>
            <person name="Owens G.L."/>
            <person name="Carrere S."/>
            <person name="Mayjonade B."/>
            <person name="Legrand L."/>
            <person name="Gill N."/>
            <person name="Kane N.C."/>
            <person name="Bowers J.E."/>
            <person name="Hubner S."/>
            <person name="Bellec A."/>
            <person name="Berard A."/>
            <person name="Berges H."/>
            <person name="Blanchet N."/>
            <person name="Boniface M.C."/>
            <person name="Brunel D."/>
            <person name="Catrice O."/>
            <person name="Chaidir N."/>
            <person name="Claudel C."/>
            <person name="Donnadieu C."/>
            <person name="Faraut T."/>
            <person name="Fievet G."/>
            <person name="Helmstetter N."/>
            <person name="King M."/>
            <person name="Knapp S.J."/>
            <person name="Lai Z."/>
            <person name="Le Paslier M.C."/>
            <person name="Lippi Y."/>
            <person name="Lorenzon L."/>
            <person name="Mandel J.R."/>
            <person name="Marage G."/>
            <person name="Marchand G."/>
            <person name="Marquand E."/>
            <person name="Bret-Mestries E."/>
            <person name="Morien E."/>
            <person name="Nambeesan S."/>
            <person name="Nguyen T."/>
            <person name="Pegot-Espagnet P."/>
            <person name="Pouilly N."/>
            <person name="Raftis F."/>
            <person name="Sallet E."/>
            <person name="Schiex T."/>
            <person name="Thomas J."/>
            <person name="Vandecasteele C."/>
            <person name="Vares D."/>
            <person name="Vear F."/>
            <person name="Vautrin S."/>
            <person name="Crespi M."/>
            <person name="Mangin B."/>
            <person name="Burke J.M."/>
            <person name="Salse J."/>
            <person name="Munos S."/>
            <person name="Vincourt P."/>
            <person name="Rieseberg L.H."/>
            <person name="Langlade N.B."/>
        </authorList>
    </citation>
    <scope>NUCLEOTIDE SEQUENCE [LARGE SCALE GENOMIC DNA]</scope>
    <source>
        <strain evidence="4">cv. SF193</strain>
        <tissue evidence="2">Leaves</tissue>
    </source>
</reference>
<evidence type="ECO:0000313" key="4">
    <source>
        <dbReference type="Proteomes" id="UP000215914"/>
    </source>
</evidence>
<evidence type="ECO:0000313" key="3">
    <source>
        <dbReference type="EMBL" id="OTG07810.1"/>
    </source>
</evidence>
<dbReference type="EMBL" id="MNCJ02000326">
    <property type="protein sequence ID" value="KAF5781394.1"/>
    <property type="molecule type" value="Genomic_DNA"/>
</dbReference>
<dbReference type="EMBL" id="CM007900">
    <property type="protein sequence ID" value="OTG07810.1"/>
    <property type="molecule type" value="Genomic_DNA"/>
</dbReference>
<reference evidence="3" key="2">
    <citation type="submission" date="2017-02" db="EMBL/GenBank/DDBJ databases">
        <title>Sunflower complete genome.</title>
        <authorList>
            <person name="Langlade N."/>
            <person name="Munos S."/>
        </authorList>
    </citation>
    <scope>NUCLEOTIDE SEQUENCE [LARGE SCALE GENOMIC DNA]</scope>
    <source>
        <tissue evidence="3">Leaves</tissue>
    </source>
</reference>
<keyword evidence="4" id="KW-1185">Reference proteome</keyword>
<name>A0A251T9H6_HELAN</name>
<accession>A0A251T9H6</accession>
<feature type="signal peptide" evidence="1">
    <location>
        <begin position="1"/>
        <end position="21"/>
    </location>
</feature>
<organism evidence="3 4">
    <name type="scientific">Helianthus annuus</name>
    <name type="common">Common sunflower</name>
    <dbReference type="NCBI Taxonomy" id="4232"/>
    <lineage>
        <taxon>Eukaryota</taxon>
        <taxon>Viridiplantae</taxon>
        <taxon>Streptophyta</taxon>
        <taxon>Embryophyta</taxon>
        <taxon>Tracheophyta</taxon>
        <taxon>Spermatophyta</taxon>
        <taxon>Magnoliopsida</taxon>
        <taxon>eudicotyledons</taxon>
        <taxon>Gunneridae</taxon>
        <taxon>Pentapetalae</taxon>
        <taxon>asterids</taxon>
        <taxon>campanulids</taxon>
        <taxon>Asterales</taxon>
        <taxon>Asteraceae</taxon>
        <taxon>Asteroideae</taxon>
        <taxon>Heliantheae alliance</taxon>
        <taxon>Heliantheae</taxon>
        <taxon>Helianthus</taxon>
    </lineage>
</organism>
<gene>
    <name evidence="3" type="ORF">HannXRQ_Chr11g0334681</name>
    <name evidence="2" type="ORF">HanXRQr2_Chr11g0483071</name>
</gene>
<dbReference type="Gramene" id="mRNA:HanXRQr2_Chr11g0483071">
    <property type="protein sequence ID" value="CDS:HanXRQr2_Chr11g0483071.1"/>
    <property type="gene ID" value="HanXRQr2_Chr11g0483071"/>
</dbReference>
<dbReference type="PANTHER" id="PTHR32343">
    <property type="entry name" value="SERINE/ARGININE-RICH SPLICING FACTOR"/>
    <property type="match status" value="1"/>
</dbReference>
<feature type="chain" id="PRO_5013078053" evidence="1">
    <location>
        <begin position="22"/>
        <end position="126"/>
    </location>
</feature>
<dbReference type="AlphaFoldDB" id="A0A251T9H6"/>